<evidence type="ECO:0008006" key="4">
    <source>
        <dbReference type="Google" id="ProtNLM"/>
    </source>
</evidence>
<comment type="caution">
    <text evidence="2">The sequence shown here is derived from an EMBL/GenBank/DDBJ whole genome shotgun (WGS) entry which is preliminary data.</text>
</comment>
<reference evidence="2 3" key="1">
    <citation type="submission" date="2015-01" db="EMBL/GenBank/DDBJ databases">
        <title>Vibrio sp. C5 JCM 19232 whole genome shotgun sequence.</title>
        <authorList>
            <person name="Sawabe T."/>
            <person name="Meirelles P."/>
            <person name="Feng G."/>
            <person name="Sayaka M."/>
            <person name="Hattori M."/>
            <person name="Ohkuma M."/>
        </authorList>
    </citation>
    <scope>NUCLEOTIDE SEQUENCE [LARGE SCALE GENOMIC DNA]</scope>
    <source>
        <strain evidence="2 3">JCM19232</strain>
    </source>
</reference>
<organism evidence="2 3">
    <name type="scientific">Vibrio ishigakensis</name>
    <dbReference type="NCBI Taxonomy" id="1481914"/>
    <lineage>
        <taxon>Bacteria</taxon>
        <taxon>Pseudomonadati</taxon>
        <taxon>Pseudomonadota</taxon>
        <taxon>Gammaproteobacteria</taxon>
        <taxon>Vibrionales</taxon>
        <taxon>Vibrionaceae</taxon>
        <taxon>Vibrio</taxon>
    </lineage>
</organism>
<dbReference type="AlphaFoldDB" id="A0A0B8P842"/>
<feature type="chain" id="PRO_5005425003" description="Lipoprotein" evidence="1">
    <location>
        <begin position="19"/>
        <end position="251"/>
    </location>
</feature>
<feature type="signal peptide" evidence="1">
    <location>
        <begin position="1"/>
        <end position="18"/>
    </location>
</feature>
<reference evidence="2 3" key="2">
    <citation type="submission" date="2015-01" db="EMBL/GenBank/DDBJ databases">
        <authorList>
            <consortium name="NBRP consortium"/>
            <person name="Sawabe T."/>
            <person name="Meirelles P."/>
            <person name="Feng G."/>
            <person name="Sayaka M."/>
            <person name="Hattori M."/>
            <person name="Ohkuma M."/>
        </authorList>
    </citation>
    <scope>NUCLEOTIDE SEQUENCE [LARGE SCALE GENOMIC DNA]</scope>
    <source>
        <strain evidence="2 3">JCM19232</strain>
    </source>
</reference>
<name>A0A0B8P842_9VIBR</name>
<evidence type="ECO:0000256" key="1">
    <source>
        <dbReference type="SAM" id="SignalP"/>
    </source>
</evidence>
<dbReference type="Proteomes" id="UP000031670">
    <property type="component" value="Unassembled WGS sequence"/>
</dbReference>
<evidence type="ECO:0000313" key="2">
    <source>
        <dbReference type="EMBL" id="GAM63010.1"/>
    </source>
</evidence>
<dbReference type="EMBL" id="BBSA01000007">
    <property type="protein sequence ID" value="GAM63010.1"/>
    <property type="molecule type" value="Genomic_DNA"/>
</dbReference>
<gene>
    <name evidence="2" type="ORF">JCM19232_4687</name>
</gene>
<protein>
    <recommendedName>
        <fullName evidence="4">Lipoprotein</fullName>
    </recommendedName>
</protein>
<sequence length="251" mass="27803">MKKLSLIALTVGATTLLAGCNPDSIEKSVKKEVDHLTQDLVASTFAAALTNTYFVGGADSCYAIAESSVTGSSSSFWATRDLTNLQDRELSTSLIKSFKKIDNAEQCQKLGLKDLVQTVQVEFDDESKVNTLYRDWGGVETKQEFSDRHQIEYKSQNYGKISVRLPEKDDSNNDASYVVESKAPNSKQLYVTTATVTHNQENFSDEEQTSFSSFAQFLDKGGMDEVPAQLISQKEANDNWDISLVDGINNY</sequence>
<keyword evidence="1" id="KW-0732">Signal</keyword>
<dbReference type="PROSITE" id="PS51257">
    <property type="entry name" value="PROKAR_LIPOPROTEIN"/>
    <property type="match status" value="1"/>
</dbReference>
<proteinExistence type="predicted"/>
<accession>A0A0B8P842</accession>
<evidence type="ECO:0000313" key="3">
    <source>
        <dbReference type="Proteomes" id="UP000031670"/>
    </source>
</evidence>